<evidence type="ECO:0000313" key="2">
    <source>
        <dbReference type="WBParaSite" id="scaffold1078_cov173.g2416"/>
    </source>
</evidence>
<protein>
    <submittedName>
        <fullName evidence="2">Uncharacterized protein</fullName>
    </submittedName>
</protein>
<dbReference type="AlphaFoldDB" id="A0A915LG18"/>
<keyword evidence="1" id="KW-1185">Reference proteome</keyword>
<dbReference type="WBParaSite" id="scaffold1078_cov173.g2416">
    <property type="protein sequence ID" value="scaffold1078_cov173.g2416"/>
    <property type="gene ID" value="scaffold1078_cov173.g2416"/>
</dbReference>
<dbReference type="Proteomes" id="UP000887561">
    <property type="component" value="Unplaced"/>
</dbReference>
<proteinExistence type="predicted"/>
<reference evidence="2" key="1">
    <citation type="submission" date="2022-11" db="UniProtKB">
        <authorList>
            <consortium name="WormBaseParasite"/>
        </authorList>
    </citation>
    <scope>IDENTIFICATION</scope>
</reference>
<organism evidence="1 2">
    <name type="scientific">Meloidogyne javanica</name>
    <name type="common">Root-knot nematode worm</name>
    <dbReference type="NCBI Taxonomy" id="6303"/>
    <lineage>
        <taxon>Eukaryota</taxon>
        <taxon>Metazoa</taxon>
        <taxon>Ecdysozoa</taxon>
        <taxon>Nematoda</taxon>
        <taxon>Chromadorea</taxon>
        <taxon>Rhabditida</taxon>
        <taxon>Tylenchina</taxon>
        <taxon>Tylenchomorpha</taxon>
        <taxon>Tylenchoidea</taxon>
        <taxon>Meloidogynidae</taxon>
        <taxon>Meloidogyninae</taxon>
        <taxon>Meloidogyne</taxon>
        <taxon>Meloidogyne incognita group</taxon>
    </lineage>
</organism>
<evidence type="ECO:0000313" key="1">
    <source>
        <dbReference type="Proteomes" id="UP000887561"/>
    </source>
</evidence>
<sequence>MPNASNVLNSAQISYKFGNLAIPEEENACEGDNRGALAEEISHEKKNHLLELLEYEDKDIAPEFFMLLNKICIKNAKGERNYIKTAAILLDEIKRKDKLTGTLIKSKEILKHFDSIIEGFENKKEKDDFKKKFEQTPLLLDQFDNRFANNDLAQRDDLVN</sequence>
<name>A0A915LG18_MELJA</name>
<accession>A0A915LG18</accession>